<name>A0A1V3G5E8_9BACL</name>
<comment type="caution">
    <text evidence="8">The sequence shown here is derived from an EMBL/GenBank/DDBJ whole genome shotgun (WGS) entry which is preliminary data.</text>
</comment>
<dbReference type="Gene3D" id="3.30.1060.10">
    <property type="entry name" value="Peptide methionine sulphoxide reductase MsrA"/>
    <property type="match status" value="1"/>
</dbReference>
<dbReference type="GO" id="GO:0033744">
    <property type="term" value="F:L-methionine:thioredoxin-disulfide S-oxidoreductase activity"/>
    <property type="evidence" value="ECO:0007669"/>
    <property type="project" value="RHEA"/>
</dbReference>
<comment type="function">
    <text evidence="5">Has an important function as a repair enzyme for proteins that have been inactivated by oxidation. Catalyzes the reversible oxidation-reduction of methionine sulfoxide in proteins to methionine.</text>
</comment>
<gene>
    <name evidence="5" type="primary">msrA</name>
    <name evidence="8" type="ORF">UN64_14920</name>
</gene>
<reference evidence="8 9" key="1">
    <citation type="submission" date="2016-11" db="EMBL/GenBank/DDBJ databases">
        <authorList>
            <person name="Jaros S."/>
            <person name="Januszkiewicz K."/>
            <person name="Wedrychowicz H."/>
        </authorList>
    </citation>
    <scope>NUCLEOTIDE SEQUENCE [LARGE SCALE GENOMIC DNA]</scope>
    <source>
        <strain evidence="8 9">Con a/3</strain>
    </source>
</reference>
<feature type="domain" description="Peptide methionine sulphoxide reductase MsrA" evidence="7">
    <location>
        <begin position="7"/>
        <end position="157"/>
    </location>
</feature>
<dbReference type="FunFam" id="3.30.1060.10:FF:000003">
    <property type="entry name" value="Peptide methionine sulfoxide reductase MsrA"/>
    <property type="match status" value="1"/>
</dbReference>
<dbReference type="Pfam" id="PF01625">
    <property type="entry name" value="PMSR"/>
    <property type="match status" value="1"/>
</dbReference>
<evidence type="ECO:0000256" key="4">
    <source>
        <dbReference type="ARBA" id="ARBA00048782"/>
    </source>
</evidence>
<dbReference type="NCBIfam" id="TIGR00401">
    <property type="entry name" value="msrA"/>
    <property type="match status" value="1"/>
</dbReference>
<evidence type="ECO:0000313" key="9">
    <source>
        <dbReference type="Proteomes" id="UP000188597"/>
    </source>
</evidence>
<comment type="catalytic activity">
    <reaction evidence="4 5">
        <text>[thioredoxin]-disulfide + L-methionine + H2O = L-methionine (S)-S-oxide + [thioredoxin]-dithiol</text>
        <dbReference type="Rhea" id="RHEA:19993"/>
        <dbReference type="Rhea" id="RHEA-COMP:10698"/>
        <dbReference type="Rhea" id="RHEA-COMP:10700"/>
        <dbReference type="ChEBI" id="CHEBI:15377"/>
        <dbReference type="ChEBI" id="CHEBI:29950"/>
        <dbReference type="ChEBI" id="CHEBI:50058"/>
        <dbReference type="ChEBI" id="CHEBI:57844"/>
        <dbReference type="ChEBI" id="CHEBI:58772"/>
        <dbReference type="EC" id="1.8.4.11"/>
    </reaction>
</comment>
<evidence type="ECO:0000256" key="3">
    <source>
        <dbReference type="ARBA" id="ARBA00047806"/>
    </source>
</evidence>
<protein>
    <recommendedName>
        <fullName evidence="5">Peptide methionine sulfoxide reductase MsrA</fullName>
        <shortName evidence="5">Protein-methionine-S-oxide reductase</shortName>
        <ecNumber evidence="5">1.8.4.11</ecNumber>
    </recommendedName>
    <alternativeName>
        <fullName evidence="5">Peptide-methionine (S)-S-oxide reductase</fullName>
        <shortName evidence="5">Peptide Met(O) reductase</shortName>
    </alternativeName>
</protein>
<organism evidence="8 9">
    <name type="scientific">Fictibacillus arsenicus</name>
    <dbReference type="NCBI Taxonomy" id="255247"/>
    <lineage>
        <taxon>Bacteria</taxon>
        <taxon>Bacillati</taxon>
        <taxon>Bacillota</taxon>
        <taxon>Bacilli</taxon>
        <taxon>Bacillales</taxon>
        <taxon>Fictibacillaceae</taxon>
        <taxon>Fictibacillus</taxon>
    </lineage>
</organism>
<evidence type="ECO:0000313" key="8">
    <source>
        <dbReference type="EMBL" id="OOE10647.1"/>
    </source>
</evidence>
<dbReference type="GO" id="GO:0008113">
    <property type="term" value="F:peptide-methionine (S)-S-oxide reductase activity"/>
    <property type="evidence" value="ECO:0007669"/>
    <property type="project" value="UniProtKB-UniRule"/>
</dbReference>
<feature type="region of interest" description="Disordered" evidence="6">
    <location>
        <begin position="152"/>
        <end position="176"/>
    </location>
</feature>
<evidence type="ECO:0000256" key="6">
    <source>
        <dbReference type="SAM" id="MobiDB-lite"/>
    </source>
</evidence>
<dbReference type="SUPFAM" id="SSF55068">
    <property type="entry name" value="Peptide methionine sulfoxide reductase"/>
    <property type="match status" value="1"/>
</dbReference>
<accession>A0A1V3G5E8</accession>
<proteinExistence type="inferred from homology"/>
<evidence type="ECO:0000256" key="1">
    <source>
        <dbReference type="ARBA" id="ARBA00005591"/>
    </source>
</evidence>
<dbReference type="OrthoDB" id="4174719at2"/>
<dbReference type="RefSeq" id="WP_077364167.1">
    <property type="nucleotide sequence ID" value="NZ_MQMF01000003.1"/>
</dbReference>
<dbReference type="EC" id="1.8.4.11" evidence="5"/>
<dbReference type="PANTHER" id="PTHR43774:SF1">
    <property type="entry name" value="PEPTIDE METHIONINE SULFOXIDE REDUCTASE MSRA 2"/>
    <property type="match status" value="1"/>
</dbReference>
<dbReference type="InterPro" id="IPR036509">
    <property type="entry name" value="Met_Sox_Rdtase_MsrA_sf"/>
</dbReference>
<evidence type="ECO:0000259" key="7">
    <source>
        <dbReference type="Pfam" id="PF01625"/>
    </source>
</evidence>
<feature type="compositionally biased region" description="Basic and acidic residues" evidence="6">
    <location>
        <begin position="152"/>
        <end position="164"/>
    </location>
</feature>
<dbReference type="HAMAP" id="MF_01401">
    <property type="entry name" value="MsrA"/>
    <property type="match status" value="1"/>
</dbReference>
<dbReference type="AlphaFoldDB" id="A0A1V3G5E8"/>
<dbReference type="PANTHER" id="PTHR43774">
    <property type="entry name" value="PEPTIDE METHIONINE SULFOXIDE REDUCTASE"/>
    <property type="match status" value="1"/>
</dbReference>
<feature type="active site" evidence="5">
    <location>
        <position position="13"/>
    </location>
</feature>
<evidence type="ECO:0000256" key="2">
    <source>
        <dbReference type="ARBA" id="ARBA00023002"/>
    </source>
</evidence>
<evidence type="ECO:0000256" key="5">
    <source>
        <dbReference type="HAMAP-Rule" id="MF_01401"/>
    </source>
</evidence>
<dbReference type="InterPro" id="IPR002569">
    <property type="entry name" value="Met_Sox_Rdtase_MsrA_dom"/>
</dbReference>
<keyword evidence="2 5" id="KW-0560">Oxidoreductase</keyword>
<dbReference type="Proteomes" id="UP000188597">
    <property type="component" value="Unassembled WGS sequence"/>
</dbReference>
<comment type="catalytic activity">
    <reaction evidence="3 5">
        <text>L-methionyl-[protein] + [thioredoxin]-disulfide + H2O = L-methionyl-(S)-S-oxide-[protein] + [thioredoxin]-dithiol</text>
        <dbReference type="Rhea" id="RHEA:14217"/>
        <dbReference type="Rhea" id="RHEA-COMP:10698"/>
        <dbReference type="Rhea" id="RHEA-COMP:10700"/>
        <dbReference type="Rhea" id="RHEA-COMP:12313"/>
        <dbReference type="Rhea" id="RHEA-COMP:12315"/>
        <dbReference type="ChEBI" id="CHEBI:15377"/>
        <dbReference type="ChEBI" id="CHEBI:16044"/>
        <dbReference type="ChEBI" id="CHEBI:29950"/>
        <dbReference type="ChEBI" id="CHEBI:44120"/>
        <dbReference type="ChEBI" id="CHEBI:50058"/>
        <dbReference type="EC" id="1.8.4.11"/>
    </reaction>
</comment>
<comment type="similarity">
    <text evidence="1 5">Belongs to the MsrA Met sulfoxide reductase family.</text>
</comment>
<dbReference type="EMBL" id="MQMF01000003">
    <property type="protein sequence ID" value="OOE10647.1"/>
    <property type="molecule type" value="Genomic_DNA"/>
</dbReference>
<sequence>MSNKELATFAGGCFWCMVKPFDELPGIHGIVSGYSGGQVVNPTYEQIKTGETGHREAVQITFDPEIFPYQKLLDLYWPQIDPTDDEGQFIDRGSQYRTAIFYHTEEQKELAEESRKKLEESGRFKKPIVTEILAASDFYRAEEYHQDFYKKNPDAYKEERETSGRDAFINENWKRK</sequence>